<organism evidence="1 2">
    <name type="scientific">Burkholderia mayonis</name>
    <dbReference type="NCBI Taxonomy" id="1385591"/>
    <lineage>
        <taxon>Bacteria</taxon>
        <taxon>Pseudomonadati</taxon>
        <taxon>Pseudomonadota</taxon>
        <taxon>Betaproteobacteria</taxon>
        <taxon>Burkholderiales</taxon>
        <taxon>Burkholderiaceae</taxon>
        <taxon>Burkholderia</taxon>
        <taxon>pseudomallei group</taxon>
    </lineage>
</organism>
<gene>
    <name evidence="1" type="ORF">WS70_10770</name>
</gene>
<proteinExistence type="predicted"/>
<sequence length="369" mass="42399">MKDVIDSRRPLFSIKFVESALPWLPESVEVVPSGTGKTFLDCLKIELESILLEYPIVQQHPYVDLFLKILYRDEQSDATPGVYTVFDLRNRIGNLSILNDDERRAVVDGLNNIVAKIREEGRGDVFRKQLKRYWRPAAENYRSLIALVRAIQARYHHLLILRLDLSYMKVHRASISYTEARRHRIAFRRYVKRCKRLKGAYLGDALKLEYGVDMGLHYHALVFVNGDKLHGDVDLARALGEHWKSNITAGRGNYFNCNSQSYGKLRGIGSVRYHDEQTRHNLETRVAAYITKPDFYIRSVKRDEDHTFWTSQPHKDEPIGRGRRRGKIDALAASSNNPLPLGTRCKPRLSEHSREFAMHAPGTSVAVSA</sequence>
<dbReference type="EMBL" id="CP013386">
    <property type="protein sequence ID" value="AOJ02248.1"/>
    <property type="molecule type" value="Genomic_DNA"/>
</dbReference>
<accession>A0A1B4FEX0</accession>
<name>A0A1B4FEX0_9BURK</name>
<evidence type="ECO:0008006" key="3">
    <source>
        <dbReference type="Google" id="ProtNLM"/>
    </source>
</evidence>
<dbReference type="KEGG" id="buu:WS70_10770"/>
<evidence type="ECO:0000313" key="1">
    <source>
        <dbReference type="EMBL" id="AOJ02248.1"/>
    </source>
</evidence>
<protein>
    <recommendedName>
        <fullName evidence="3">Inovirus Gp2 family protein</fullName>
    </recommendedName>
</protein>
<keyword evidence="2" id="KW-1185">Reference proteome</keyword>
<reference evidence="1 2" key="1">
    <citation type="submission" date="2015-12" db="EMBL/GenBank/DDBJ databases">
        <title>Diversity of Burkholderia near neighbor genomes.</title>
        <authorList>
            <person name="Sahl J."/>
            <person name="Wagner D."/>
            <person name="Keim P."/>
        </authorList>
    </citation>
    <scope>NUCLEOTIDE SEQUENCE [LARGE SCALE GENOMIC DNA]</scope>
    <source>
        <strain evidence="1 2">BDU6</strain>
    </source>
</reference>
<dbReference type="Proteomes" id="UP000062519">
    <property type="component" value="Chromosome 1"/>
</dbReference>
<dbReference type="AlphaFoldDB" id="A0A1B4FEX0"/>
<evidence type="ECO:0000313" key="2">
    <source>
        <dbReference type="Proteomes" id="UP000062519"/>
    </source>
</evidence>